<accession>A0A4Y8KVI1</accession>
<keyword evidence="2" id="KW-1185">Reference proteome</keyword>
<dbReference type="InterPro" id="IPR025101">
    <property type="entry name" value="DUF4012"/>
</dbReference>
<proteinExistence type="predicted"/>
<sequence length="596" mass="62813">MASHPSARPVRRNRPRKIVLWGLAGVLVLGVASAAWVGVRGVMAKGELESAIPLASTIQSQVLAGDSTAAASSVEKLASHSKRAASLTSDPVWRAFELLPWAGNNLTGVRQIAAVVDDVSQNVVGPLTAIAGVIDPEDFKPVDGAINTQPLVDAQPQIVAANAALLAAEADVAVIDTRDTISVVQDAADRLHETVSTAAASVSSLNRVVHIVPAMLGADGPRNYVLMFQNPAELRSTGGNPGALALLRTENGRLELTQQASSADFPRYESPVIELPNDTRSIYGDITGQFVQDATLTPQFPMTGEIVREMWLRQFGVTVDGVISLDPVTLSYVLNATGPITLETGDVLTAANAVQLLLSEAYARYPRADAQDAFFAAAAGSVFQAVAGGSADPVKLIEQLGRAGAEHRVLVWSAHEDEQAVLLDTTIAGGLPVNDRVEKNFGIYMNDGTGSKMDVYLDVKYAVGQTTCRLDRRPTYGVDVTLTNTAPSDAATSLPGYVTGGFAFGVTPGNIKTMVSAYGAPSMENRGMTRDGAEISYHPATDEGYPVSSIDVELAPGESTVLHFGWLGAEPFDGLLNIQSTPLINLPKTTELTVTC</sequence>
<evidence type="ECO:0000313" key="2">
    <source>
        <dbReference type="Proteomes" id="UP000298218"/>
    </source>
</evidence>
<dbReference type="AlphaFoldDB" id="A0A4Y8KVI1"/>
<dbReference type="RefSeq" id="WP_134173357.1">
    <property type="nucleotide sequence ID" value="NZ_SODI01000001.1"/>
</dbReference>
<evidence type="ECO:0000313" key="1">
    <source>
        <dbReference type="EMBL" id="TFD80210.1"/>
    </source>
</evidence>
<name>A0A4Y8KVI1_9MICO</name>
<comment type="caution">
    <text evidence="1">The sequence shown here is derived from an EMBL/GenBank/DDBJ whole genome shotgun (WGS) entry which is preliminary data.</text>
</comment>
<dbReference type="Proteomes" id="UP000298218">
    <property type="component" value="Unassembled WGS sequence"/>
</dbReference>
<protein>
    <submittedName>
        <fullName evidence="1">DUF4012 domain-containing protein</fullName>
    </submittedName>
</protein>
<organism evidence="1 2">
    <name type="scientific">Cryobacterium psychrophilum</name>
    <dbReference type="NCBI Taxonomy" id="41988"/>
    <lineage>
        <taxon>Bacteria</taxon>
        <taxon>Bacillati</taxon>
        <taxon>Actinomycetota</taxon>
        <taxon>Actinomycetes</taxon>
        <taxon>Micrococcales</taxon>
        <taxon>Microbacteriaceae</taxon>
        <taxon>Cryobacterium</taxon>
    </lineage>
</organism>
<dbReference type="EMBL" id="SOHQ01000017">
    <property type="protein sequence ID" value="TFD80210.1"/>
    <property type="molecule type" value="Genomic_DNA"/>
</dbReference>
<reference evidence="1 2" key="1">
    <citation type="submission" date="2019-03" db="EMBL/GenBank/DDBJ databases">
        <title>Genomics of glacier-inhabiting Cryobacterium strains.</title>
        <authorList>
            <person name="Liu Q."/>
            <person name="Xin Y.-H."/>
        </authorList>
    </citation>
    <scope>NUCLEOTIDE SEQUENCE [LARGE SCALE GENOMIC DNA]</scope>
    <source>
        <strain evidence="1 2">CGMCC 1.4292</strain>
    </source>
</reference>
<dbReference type="Pfam" id="PF13196">
    <property type="entry name" value="DUF4012"/>
    <property type="match status" value="1"/>
</dbReference>
<dbReference type="OrthoDB" id="3203519at2"/>
<gene>
    <name evidence="1" type="ORF">E3T53_05735</name>
</gene>